<dbReference type="Proteomes" id="UP001454036">
    <property type="component" value="Unassembled WGS sequence"/>
</dbReference>
<dbReference type="PANTHER" id="PTHR31181">
    <property type="entry name" value="EGG CELL-SECRETED PROTEIN 1.4"/>
    <property type="match status" value="1"/>
</dbReference>
<dbReference type="EMBL" id="BAABME010013672">
    <property type="protein sequence ID" value="GAA0186406.1"/>
    <property type="molecule type" value="Genomic_DNA"/>
</dbReference>
<dbReference type="PANTHER" id="PTHR31181:SF67">
    <property type="entry name" value="PROLAMIN-LIKE PROTEIN (DUF1278)"/>
    <property type="match status" value="1"/>
</dbReference>
<dbReference type="GO" id="GO:0005576">
    <property type="term" value="C:extracellular region"/>
    <property type="evidence" value="ECO:0007669"/>
    <property type="project" value="TreeGrafter"/>
</dbReference>
<comment type="caution">
    <text evidence="3">The sequence shown here is derived from an EMBL/GenBank/DDBJ whole genome shotgun (WGS) entry which is preliminary data.</text>
</comment>
<dbReference type="GO" id="GO:2000008">
    <property type="term" value="P:regulation of protein localization to cell surface"/>
    <property type="evidence" value="ECO:0007669"/>
    <property type="project" value="TreeGrafter"/>
</dbReference>
<evidence type="ECO:0000256" key="1">
    <source>
        <dbReference type="ARBA" id="ARBA00022729"/>
    </source>
</evidence>
<gene>
    <name evidence="3" type="ORF">LIER_33694</name>
</gene>
<name>A0AAV3S2F8_LITER</name>
<evidence type="ECO:0000313" key="4">
    <source>
        <dbReference type="Proteomes" id="UP001454036"/>
    </source>
</evidence>
<accession>A0AAV3S2F8</accession>
<dbReference type="AlphaFoldDB" id="A0AAV3S2F8"/>
<keyword evidence="1" id="KW-0732">Signal</keyword>
<dbReference type="InterPro" id="IPR008502">
    <property type="entry name" value="Prolamin-like"/>
</dbReference>
<reference evidence="3 4" key="1">
    <citation type="submission" date="2024-01" db="EMBL/GenBank/DDBJ databases">
        <title>The complete chloroplast genome sequence of Lithospermum erythrorhizon: insights into the phylogenetic relationship among Boraginaceae species and the maternal lineages of purple gromwells.</title>
        <authorList>
            <person name="Okada T."/>
            <person name="Watanabe K."/>
        </authorList>
    </citation>
    <scope>NUCLEOTIDE SEQUENCE [LARGE SCALE GENOMIC DNA]</scope>
</reference>
<sequence>MISLKKLIVILMIATIASLNIFSAAARLGSEGFALPPLSGDVSKCWSDIRKVGGCSSEIFKFIFSGGIGSISQSCCEVINQVNSDCWPKLFPGFPQVPNIFSNKCALSPTS</sequence>
<evidence type="ECO:0000313" key="3">
    <source>
        <dbReference type="EMBL" id="GAA0186406.1"/>
    </source>
</evidence>
<proteinExistence type="predicted"/>
<organism evidence="3 4">
    <name type="scientific">Lithospermum erythrorhizon</name>
    <name type="common">Purple gromwell</name>
    <name type="synonym">Lithospermum officinale var. erythrorhizon</name>
    <dbReference type="NCBI Taxonomy" id="34254"/>
    <lineage>
        <taxon>Eukaryota</taxon>
        <taxon>Viridiplantae</taxon>
        <taxon>Streptophyta</taxon>
        <taxon>Embryophyta</taxon>
        <taxon>Tracheophyta</taxon>
        <taxon>Spermatophyta</taxon>
        <taxon>Magnoliopsida</taxon>
        <taxon>eudicotyledons</taxon>
        <taxon>Gunneridae</taxon>
        <taxon>Pentapetalae</taxon>
        <taxon>asterids</taxon>
        <taxon>lamiids</taxon>
        <taxon>Boraginales</taxon>
        <taxon>Boraginaceae</taxon>
        <taxon>Boraginoideae</taxon>
        <taxon>Lithospermeae</taxon>
        <taxon>Lithospermum</taxon>
    </lineage>
</organism>
<protein>
    <recommendedName>
        <fullName evidence="2">Prolamin-like domain-containing protein</fullName>
    </recommendedName>
</protein>
<evidence type="ECO:0000259" key="2">
    <source>
        <dbReference type="Pfam" id="PF05617"/>
    </source>
</evidence>
<feature type="domain" description="Prolamin-like" evidence="2">
    <location>
        <begin position="44"/>
        <end position="105"/>
    </location>
</feature>
<keyword evidence="4" id="KW-1185">Reference proteome</keyword>
<dbReference type="GO" id="GO:0031982">
    <property type="term" value="C:vesicle"/>
    <property type="evidence" value="ECO:0007669"/>
    <property type="project" value="TreeGrafter"/>
</dbReference>
<dbReference type="GO" id="GO:0080155">
    <property type="term" value="P:regulation of double fertilization forming a zygote and endosperm"/>
    <property type="evidence" value="ECO:0007669"/>
    <property type="project" value="TreeGrafter"/>
</dbReference>
<dbReference type="Pfam" id="PF05617">
    <property type="entry name" value="Prolamin_like"/>
    <property type="match status" value="1"/>
</dbReference>
<dbReference type="GO" id="GO:0009567">
    <property type="term" value="P:double fertilization forming a zygote and endosperm"/>
    <property type="evidence" value="ECO:0007669"/>
    <property type="project" value="TreeGrafter"/>
</dbReference>